<accession>A0A2N9G8U3</accession>
<feature type="domain" description="DUF4283" evidence="1">
    <location>
        <begin position="32"/>
        <end position="108"/>
    </location>
</feature>
<sequence length="218" mass="25440">MEDMSGMWENFHLNDREEVSFEFGPEEEIEQFYLAARFMTSRVLNIESVVRTFKPLWQAAHGFTARDMGNNMLVFAFEDISDLERVLQSEPWSYEKHLVSFQRVEADTSISEMDCQWVSFWVQMHNLLVRHMNHETASALGGTLGEGKLGYWQGKRHGFHSNTSAFQISATGVDYSHTMIEIVRNGYEAKALYAGRINNMEIGFELLWKDQYDVWRSR</sequence>
<evidence type="ECO:0000259" key="1">
    <source>
        <dbReference type="Pfam" id="PF14111"/>
    </source>
</evidence>
<evidence type="ECO:0000313" key="2">
    <source>
        <dbReference type="EMBL" id="SPC95759.1"/>
    </source>
</evidence>
<dbReference type="InterPro" id="IPR040256">
    <property type="entry name" value="At4g02000-like"/>
</dbReference>
<name>A0A2N9G8U3_FAGSY</name>
<protein>
    <recommendedName>
        <fullName evidence="1">DUF4283 domain-containing protein</fullName>
    </recommendedName>
</protein>
<organism evidence="2">
    <name type="scientific">Fagus sylvatica</name>
    <name type="common">Beechnut</name>
    <dbReference type="NCBI Taxonomy" id="28930"/>
    <lineage>
        <taxon>Eukaryota</taxon>
        <taxon>Viridiplantae</taxon>
        <taxon>Streptophyta</taxon>
        <taxon>Embryophyta</taxon>
        <taxon>Tracheophyta</taxon>
        <taxon>Spermatophyta</taxon>
        <taxon>Magnoliopsida</taxon>
        <taxon>eudicotyledons</taxon>
        <taxon>Gunneridae</taxon>
        <taxon>Pentapetalae</taxon>
        <taxon>rosids</taxon>
        <taxon>fabids</taxon>
        <taxon>Fagales</taxon>
        <taxon>Fagaceae</taxon>
        <taxon>Fagus</taxon>
    </lineage>
</organism>
<proteinExistence type="predicted"/>
<dbReference type="InterPro" id="IPR025558">
    <property type="entry name" value="DUF4283"/>
</dbReference>
<gene>
    <name evidence="2" type="ORF">FSB_LOCUS23641</name>
</gene>
<reference evidence="2" key="1">
    <citation type="submission" date="2018-02" db="EMBL/GenBank/DDBJ databases">
        <authorList>
            <person name="Cohen D.B."/>
            <person name="Kent A.D."/>
        </authorList>
    </citation>
    <scope>NUCLEOTIDE SEQUENCE</scope>
</reference>
<dbReference type="PANTHER" id="PTHR31286:SF178">
    <property type="entry name" value="DUF4283 DOMAIN-CONTAINING PROTEIN"/>
    <property type="match status" value="1"/>
</dbReference>
<dbReference type="EMBL" id="OIVN01001600">
    <property type="protein sequence ID" value="SPC95759.1"/>
    <property type="molecule type" value="Genomic_DNA"/>
</dbReference>
<dbReference type="PANTHER" id="PTHR31286">
    <property type="entry name" value="GLYCINE-RICH CELL WALL STRUCTURAL PROTEIN 1.8-LIKE"/>
    <property type="match status" value="1"/>
</dbReference>
<dbReference type="Pfam" id="PF14111">
    <property type="entry name" value="DUF4283"/>
    <property type="match status" value="1"/>
</dbReference>
<dbReference type="AlphaFoldDB" id="A0A2N9G8U3"/>